<evidence type="ECO:0000313" key="2">
    <source>
        <dbReference type="Proteomes" id="UP001060085"/>
    </source>
</evidence>
<keyword evidence="2" id="KW-1185">Reference proteome</keyword>
<proteinExistence type="predicted"/>
<dbReference type="EMBL" id="CM044702">
    <property type="protein sequence ID" value="KAI5677291.1"/>
    <property type="molecule type" value="Genomic_DNA"/>
</dbReference>
<organism evidence="1 2">
    <name type="scientific">Catharanthus roseus</name>
    <name type="common">Madagascar periwinkle</name>
    <name type="synonym">Vinca rosea</name>
    <dbReference type="NCBI Taxonomy" id="4058"/>
    <lineage>
        <taxon>Eukaryota</taxon>
        <taxon>Viridiplantae</taxon>
        <taxon>Streptophyta</taxon>
        <taxon>Embryophyta</taxon>
        <taxon>Tracheophyta</taxon>
        <taxon>Spermatophyta</taxon>
        <taxon>Magnoliopsida</taxon>
        <taxon>eudicotyledons</taxon>
        <taxon>Gunneridae</taxon>
        <taxon>Pentapetalae</taxon>
        <taxon>asterids</taxon>
        <taxon>lamiids</taxon>
        <taxon>Gentianales</taxon>
        <taxon>Apocynaceae</taxon>
        <taxon>Rauvolfioideae</taxon>
        <taxon>Vinceae</taxon>
        <taxon>Catharanthinae</taxon>
        <taxon>Catharanthus</taxon>
    </lineage>
</organism>
<dbReference type="Proteomes" id="UP001060085">
    <property type="component" value="Linkage Group LG02"/>
</dbReference>
<name>A0ACC0BXL2_CATRO</name>
<comment type="caution">
    <text evidence="1">The sequence shown here is derived from an EMBL/GenBank/DDBJ whole genome shotgun (WGS) entry which is preliminary data.</text>
</comment>
<accession>A0ACC0BXL2</accession>
<protein>
    <submittedName>
        <fullName evidence="1">Uncharacterized protein</fullName>
    </submittedName>
</protein>
<evidence type="ECO:0000313" key="1">
    <source>
        <dbReference type="EMBL" id="KAI5677291.1"/>
    </source>
</evidence>
<reference evidence="2" key="1">
    <citation type="journal article" date="2023" name="Nat. Plants">
        <title>Single-cell RNA sequencing provides a high-resolution roadmap for understanding the multicellular compartmentation of specialized metabolism.</title>
        <authorList>
            <person name="Sun S."/>
            <person name="Shen X."/>
            <person name="Li Y."/>
            <person name="Li Y."/>
            <person name="Wang S."/>
            <person name="Li R."/>
            <person name="Zhang H."/>
            <person name="Shen G."/>
            <person name="Guo B."/>
            <person name="Wei J."/>
            <person name="Xu J."/>
            <person name="St-Pierre B."/>
            <person name="Chen S."/>
            <person name="Sun C."/>
        </authorList>
    </citation>
    <scope>NUCLEOTIDE SEQUENCE [LARGE SCALE GENOMIC DNA]</scope>
</reference>
<sequence>MCRDTIAERVLSKTKQQRFFVLTLRHRRNRKRPYRNLLNLKRISRPGLRIYSNYQRIPRILGGMGIVIISTSRGIITDQEPRLEGGALPRMKEQKWIHKCLITESLPNSMFRVHIHNEDLILGYVSGKISRSLYGYYREISQG</sequence>
<gene>
    <name evidence="1" type="ORF">M9H77_08241</name>
</gene>